<keyword evidence="2" id="KW-0808">Transferase</keyword>
<dbReference type="GO" id="GO:1901135">
    <property type="term" value="P:carbohydrate derivative metabolic process"/>
    <property type="evidence" value="ECO:0007669"/>
    <property type="project" value="UniProtKB-ARBA"/>
</dbReference>
<feature type="domain" description="Glycosyl transferase family 1" evidence="1">
    <location>
        <begin position="4"/>
        <end position="143"/>
    </location>
</feature>
<dbReference type="InterPro" id="IPR001296">
    <property type="entry name" value="Glyco_trans_1"/>
</dbReference>
<dbReference type="AlphaFoldDB" id="A0A286P4H9"/>
<dbReference type="SUPFAM" id="SSF53756">
    <property type="entry name" value="UDP-Glycosyltransferase/glycogen phosphorylase"/>
    <property type="match status" value="1"/>
</dbReference>
<dbReference type="CDD" id="cd03801">
    <property type="entry name" value="GT4_PimA-like"/>
    <property type="match status" value="1"/>
</dbReference>
<dbReference type="KEGG" id="mmai:sS8_5643"/>
<proteinExistence type="predicted"/>
<evidence type="ECO:0000259" key="1">
    <source>
        <dbReference type="Pfam" id="PF00534"/>
    </source>
</evidence>
<dbReference type="Pfam" id="PF00534">
    <property type="entry name" value="Glycos_transf_1"/>
    <property type="match status" value="1"/>
</dbReference>
<evidence type="ECO:0000313" key="2">
    <source>
        <dbReference type="EMBL" id="BBA37560.1"/>
    </source>
</evidence>
<gene>
    <name evidence="2" type="ORF">sS8_5643</name>
</gene>
<reference evidence="2 3" key="1">
    <citation type="submission" date="2016-12" db="EMBL/GenBank/DDBJ databases">
        <title>Genome sequencing of Methylocaldum marinum.</title>
        <authorList>
            <person name="Takeuchi M."/>
            <person name="Kamagata Y."/>
            <person name="Hiraoka S."/>
            <person name="Oshima K."/>
            <person name="Hattori M."/>
            <person name="Iwasaki W."/>
        </authorList>
    </citation>
    <scope>NUCLEOTIDE SEQUENCE [LARGE SCALE GENOMIC DNA]</scope>
    <source>
        <strain evidence="2 3">S8</strain>
    </source>
</reference>
<dbReference type="GO" id="GO:0016757">
    <property type="term" value="F:glycosyltransferase activity"/>
    <property type="evidence" value="ECO:0007669"/>
    <property type="project" value="InterPro"/>
</dbReference>
<dbReference type="Gene3D" id="3.40.50.2000">
    <property type="entry name" value="Glycogen Phosphorylase B"/>
    <property type="match status" value="1"/>
</dbReference>
<sequence length="179" mass="20203">MTFIAMARKILESEEWVRFVLAGRPASSEYFRQIQAFIESSGLENRVELPGPLYGEAKERLFGEADIFVLPTEKDVFPLVNLEAMQWSLPVVSSPIGAIPEIVRDGVDGFIVDPKNVDLLARRVVELVRNSELRRGMGHSARTRYEAQYSLTAYARNLKRAMDRFLLPEATKGYPVGRG</sequence>
<accession>A0A286P4H9</accession>
<dbReference type="PANTHER" id="PTHR12526:SF630">
    <property type="entry name" value="GLYCOSYLTRANSFERASE"/>
    <property type="match status" value="1"/>
</dbReference>
<dbReference type="PANTHER" id="PTHR12526">
    <property type="entry name" value="GLYCOSYLTRANSFERASE"/>
    <property type="match status" value="1"/>
</dbReference>
<protein>
    <submittedName>
        <fullName evidence="2">Glycosyl transferase group 1</fullName>
    </submittedName>
</protein>
<name>A0A286P4H9_9GAMM</name>
<keyword evidence="3" id="KW-1185">Reference proteome</keyword>
<evidence type="ECO:0000313" key="3">
    <source>
        <dbReference type="Proteomes" id="UP000266313"/>
    </source>
</evidence>
<organism evidence="2 3">
    <name type="scientific">Methylocaldum marinum</name>
    <dbReference type="NCBI Taxonomy" id="1432792"/>
    <lineage>
        <taxon>Bacteria</taxon>
        <taxon>Pseudomonadati</taxon>
        <taxon>Pseudomonadota</taxon>
        <taxon>Gammaproteobacteria</taxon>
        <taxon>Methylococcales</taxon>
        <taxon>Methylococcaceae</taxon>
        <taxon>Methylocaldum</taxon>
    </lineage>
</organism>
<dbReference type="EMBL" id="AP017928">
    <property type="protein sequence ID" value="BBA37560.1"/>
    <property type="molecule type" value="Genomic_DNA"/>
</dbReference>
<dbReference type="Proteomes" id="UP000266313">
    <property type="component" value="Chromosome"/>
</dbReference>